<dbReference type="InterPro" id="IPR050271">
    <property type="entry name" value="UDP-glycosyltransferase"/>
</dbReference>
<dbReference type="KEGG" id="scac:106089872"/>
<dbReference type="Pfam" id="PF00201">
    <property type="entry name" value="UDPGT"/>
    <property type="match status" value="1"/>
</dbReference>
<keyword evidence="7" id="KW-1185">Reference proteome</keyword>
<sequence length="509" mass="59307">MYFASLSLVLISAQLLTTINAAHILGIFAFPGKGPYSFVEPLLKELALRGHHVTSITNYPQSKPVKNFRDIVIEKNQHLFDEFKNFSIETIGSNHFETLGTFYNKAYEMSHNVFTNEAVRKLRQTESFDLIIMDVLFTESFYGFGEDFGAPMVAISPWGTMTSIDELVGNTTPLSYIPNMIMLRHYNQNMNFWRRSLNVAVYILERIHYYYTYMPMQRKIYEQHFPNASKSITEAQKNFSLVLLNDHFVLTTPRPYVPNMIEVAGMHIPSQVEPLAEDIKRMLHEAQQGVIYITVNSFLPQYIFQMVLNVLGNFDQLVLWNTQYHTLHTLQIPPNVHFISNVSHHSLLSLPNIHLLITHGEYLCIVESIHYGIPILSLPRFDGLNEDYVNNVKKIGNGISLSWDQMRERILSKTLNDLLATDRYRREAKLKSKQFRDQQNPPLERAIYWIEYVLRFQGAHHLRNLGQNLTIWEFYNLDVFLYLSLALIVFVWFSYMSLNLMLKLIMNAK</sequence>
<evidence type="ECO:0000256" key="5">
    <source>
        <dbReference type="SAM" id="SignalP"/>
    </source>
</evidence>
<dbReference type="Gene3D" id="3.40.50.2000">
    <property type="entry name" value="Glycogen Phosphorylase B"/>
    <property type="match status" value="1"/>
</dbReference>
<evidence type="ECO:0008006" key="8">
    <source>
        <dbReference type="Google" id="ProtNLM"/>
    </source>
</evidence>
<keyword evidence="3" id="KW-0808">Transferase</keyword>
<dbReference type="Proteomes" id="UP000095300">
    <property type="component" value="Unassembled WGS sequence"/>
</dbReference>
<dbReference type="PANTHER" id="PTHR48043:SF159">
    <property type="entry name" value="EG:EG0003.4 PROTEIN-RELATED"/>
    <property type="match status" value="1"/>
</dbReference>
<dbReference type="VEuPathDB" id="VectorBase:SCAU014156"/>
<feature type="signal peptide" evidence="5">
    <location>
        <begin position="1"/>
        <end position="21"/>
    </location>
</feature>
<protein>
    <recommendedName>
        <fullName evidence="8">UDP-glucuronosyltransferase</fullName>
    </recommendedName>
</protein>
<dbReference type="EnsemblMetazoa" id="SCAU014156-RA">
    <property type="protein sequence ID" value="SCAU014156-PA"/>
    <property type="gene ID" value="SCAU014156"/>
</dbReference>
<name>A0A1I8Q5P2_STOCA</name>
<dbReference type="AlphaFoldDB" id="A0A1I8Q5P2"/>
<keyword evidence="4" id="KW-0812">Transmembrane</keyword>
<comment type="similarity">
    <text evidence="1">Belongs to the UDP-glycosyltransferase family.</text>
</comment>
<evidence type="ECO:0000256" key="4">
    <source>
        <dbReference type="SAM" id="Phobius"/>
    </source>
</evidence>
<dbReference type="OrthoDB" id="5835829at2759"/>
<keyword evidence="2" id="KW-0328">Glycosyltransferase</keyword>
<keyword evidence="4" id="KW-1133">Transmembrane helix</keyword>
<dbReference type="InterPro" id="IPR002213">
    <property type="entry name" value="UDP_glucos_trans"/>
</dbReference>
<keyword evidence="4" id="KW-0472">Membrane</keyword>
<gene>
    <name evidence="6" type="primary">106089872</name>
</gene>
<dbReference type="CDD" id="cd03784">
    <property type="entry name" value="GT1_Gtf-like"/>
    <property type="match status" value="1"/>
</dbReference>
<accession>A0A1I8Q5P2</accession>
<dbReference type="PANTHER" id="PTHR48043">
    <property type="entry name" value="EG:EG0003.4 PROTEIN-RELATED"/>
    <property type="match status" value="1"/>
</dbReference>
<feature type="chain" id="PRO_5009327825" description="UDP-glucuronosyltransferase" evidence="5">
    <location>
        <begin position="22"/>
        <end position="509"/>
    </location>
</feature>
<dbReference type="GO" id="GO:0008194">
    <property type="term" value="F:UDP-glycosyltransferase activity"/>
    <property type="evidence" value="ECO:0007669"/>
    <property type="project" value="InterPro"/>
</dbReference>
<feature type="transmembrane region" description="Helical" evidence="4">
    <location>
        <begin position="479"/>
        <end position="502"/>
    </location>
</feature>
<reference evidence="6" key="1">
    <citation type="submission" date="2020-05" db="UniProtKB">
        <authorList>
            <consortium name="EnsemblMetazoa"/>
        </authorList>
    </citation>
    <scope>IDENTIFICATION</scope>
    <source>
        <strain evidence="6">USDA</strain>
    </source>
</reference>
<evidence type="ECO:0000313" key="6">
    <source>
        <dbReference type="EnsemblMetazoa" id="SCAU014156-PA"/>
    </source>
</evidence>
<evidence type="ECO:0000256" key="3">
    <source>
        <dbReference type="ARBA" id="ARBA00022679"/>
    </source>
</evidence>
<evidence type="ECO:0000256" key="1">
    <source>
        <dbReference type="ARBA" id="ARBA00009995"/>
    </source>
</evidence>
<organism evidence="6 7">
    <name type="scientific">Stomoxys calcitrans</name>
    <name type="common">Stable fly</name>
    <name type="synonym">Conops calcitrans</name>
    <dbReference type="NCBI Taxonomy" id="35570"/>
    <lineage>
        <taxon>Eukaryota</taxon>
        <taxon>Metazoa</taxon>
        <taxon>Ecdysozoa</taxon>
        <taxon>Arthropoda</taxon>
        <taxon>Hexapoda</taxon>
        <taxon>Insecta</taxon>
        <taxon>Pterygota</taxon>
        <taxon>Neoptera</taxon>
        <taxon>Endopterygota</taxon>
        <taxon>Diptera</taxon>
        <taxon>Brachycera</taxon>
        <taxon>Muscomorpha</taxon>
        <taxon>Muscoidea</taxon>
        <taxon>Muscidae</taxon>
        <taxon>Stomoxys</taxon>
    </lineage>
</organism>
<dbReference type="SUPFAM" id="SSF53756">
    <property type="entry name" value="UDP-Glycosyltransferase/glycogen phosphorylase"/>
    <property type="match status" value="1"/>
</dbReference>
<evidence type="ECO:0000256" key="2">
    <source>
        <dbReference type="ARBA" id="ARBA00022676"/>
    </source>
</evidence>
<proteinExistence type="inferred from homology"/>
<evidence type="ECO:0000313" key="7">
    <source>
        <dbReference type="Proteomes" id="UP000095300"/>
    </source>
</evidence>
<keyword evidence="5" id="KW-0732">Signal</keyword>